<proteinExistence type="predicted"/>
<dbReference type="EnsemblMetazoa" id="CapteT215214">
    <property type="protein sequence ID" value="CapteP215214"/>
    <property type="gene ID" value="CapteG215214"/>
</dbReference>
<dbReference type="OrthoDB" id="6264301at2759"/>
<organism evidence="1">
    <name type="scientific">Capitella teleta</name>
    <name type="common">Polychaete worm</name>
    <dbReference type="NCBI Taxonomy" id="283909"/>
    <lineage>
        <taxon>Eukaryota</taxon>
        <taxon>Metazoa</taxon>
        <taxon>Spiralia</taxon>
        <taxon>Lophotrochozoa</taxon>
        <taxon>Annelida</taxon>
        <taxon>Polychaeta</taxon>
        <taxon>Sedentaria</taxon>
        <taxon>Scolecida</taxon>
        <taxon>Capitellidae</taxon>
        <taxon>Capitella</taxon>
    </lineage>
</organism>
<reference evidence="3" key="1">
    <citation type="submission" date="2012-12" db="EMBL/GenBank/DDBJ databases">
        <authorList>
            <person name="Hellsten U."/>
            <person name="Grimwood J."/>
            <person name="Chapman J.A."/>
            <person name="Shapiro H."/>
            <person name="Aerts A."/>
            <person name="Otillar R.P."/>
            <person name="Terry A.Y."/>
            <person name="Boore J.L."/>
            <person name="Simakov O."/>
            <person name="Marletaz F."/>
            <person name="Cho S.-J."/>
            <person name="Edsinger-Gonzales E."/>
            <person name="Havlak P."/>
            <person name="Kuo D.-H."/>
            <person name="Larsson T."/>
            <person name="Lv J."/>
            <person name="Arendt D."/>
            <person name="Savage R."/>
            <person name="Osoegawa K."/>
            <person name="de Jong P."/>
            <person name="Lindberg D.R."/>
            <person name="Seaver E.C."/>
            <person name="Weisblat D.A."/>
            <person name="Putnam N.H."/>
            <person name="Grigoriev I.V."/>
            <person name="Rokhsar D.S."/>
        </authorList>
    </citation>
    <scope>NUCLEOTIDE SEQUENCE</scope>
    <source>
        <strain evidence="3">I ESC-2004</strain>
    </source>
</reference>
<reference evidence="2" key="3">
    <citation type="submission" date="2015-06" db="UniProtKB">
        <authorList>
            <consortium name="EnsemblMetazoa"/>
        </authorList>
    </citation>
    <scope>IDENTIFICATION</scope>
</reference>
<accession>R7VKK1</accession>
<keyword evidence="3" id="KW-1185">Reference proteome</keyword>
<reference evidence="1 3" key="2">
    <citation type="journal article" date="2013" name="Nature">
        <title>Insights into bilaterian evolution from three spiralian genomes.</title>
        <authorList>
            <person name="Simakov O."/>
            <person name="Marletaz F."/>
            <person name="Cho S.J."/>
            <person name="Edsinger-Gonzales E."/>
            <person name="Havlak P."/>
            <person name="Hellsten U."/>
            <person name="Kuo D.H."/>
            <person name="Larsson T."/>
            <person name="Lv J."/>
            <person name="Arendt D."/>
            <person name="Savage R."/>
            <person name="Osoegawa K."/>
            <person name="de Jong P."/>
            <person name="Grimwood J."/>
            <person name="Chapman J.A."/>
            <person name="Shapiro H."/>
            <person name="Aerts A."/>
            <person name="Otillar R.P."/>
            <person name="Terry A.Y."/>
            <person name="Boore J.L."/>
            <person name="Grigoriev I.V."/>
            <person name="Lindberg D.R."/>
            <person name="Seaver E.C."/>
            <person name="Weisblat D.A."/>
            <person name="Putnam N.H."/>
            <person name="Rokhsar D.S."/>
        </authorList>
    </citation>
    <scope>NUCLEOTIDE SEQUENCE</scope>
    <source>
        <strain evidence="1 3">I ESC-2004</strain>
    </source>
</reference>
<dbReference type="InterPro" id="IPR036691">
    <property type="entry name" value="Endo/exonu/phosph_ase_sf"/>
</dbReference>
<gene>
    <name evidence="1" type="ORF">CAPTEDRAFT_215214</name>
</gene>
<dbReference type="EMBL" id="AMQN01000545">
    <property type="status" value="NOT_ANNOTATED_CDS"/>
    <property type="molecule type" value="Genomic_DNA"/>
</dbReference>
<evidence type="ECO:0000313" key="2">
    <source>
        <dbReference type="EnsemblMetazoa" id="CapteP215214"/>
    </source>
</evidence>
<dbReference type="EMBL" id="KB292506">
    <property type="protein sequence ID" value="ELU17441.1"/>
    <property type="molecule type" value="Genomic_DNA"/>
</dbReference>
<dbReference type="Proteomes" id="UP000014760">
    <property type="component" value="Unassembled WGS sequence"/>
</dbReference>
<protein>
    <submittedName>
        <fullName evidence="1 2">Uncharacterized protein</fullName>
    </submittedName>
</protein>
<evidence type="ECO:0000313" key="3">
    <source>
        <dbReference type="Proteomes" id="UP000014760"/>
    </source>
</evidence>
<dbReference type="HOGENOM" id="CLU_066315_0_0_1"/>
<sequence length="254" mass="29493">MKSTAQINIQEQVSQCCRECKERDRRRASFMIFNLSDTQSNDENAKREDRERVELILEGINVTASITNLARVGKKGGGTKPLRVTTETESQQRKIIQNSWKVKNLTNYENVAFASDRTRQQREERKELVAQLRDRRANGEDDLMVELECRVANKNPTVIAITEAFPKHSTSTILHQEFLIKNYNLIWNGDSPNKHRGICIYIREGIQYSAVEDAQYHIFEESIWLKLRSDSREELLLGVIYRSPTADIRTMLFL</sequence>
<name>R7VKK1_CAPTE</name>
<evidence type="ECO:0000313" key="1">
    <source>
        <dbReference type="EMBL" id="ELU17441.1"/>
    </source>
</evidence>
<dbReference type="AlphaFoldDB" id="R7VKK1"/>
<dbReference type="Gene3D" id="3.60.10.10">
    <property type="entry name" value="Endonuclease/exonuclease/phosphatase"/>
    <property type="match status" value="1"/>
</dbReference>